<organism evidence="3 4">
    <name type="scientific">Endosaccharibacter trunci</name>
    <dbReference type="NCBI Taxonomy" id="2812733"/>
    <lineage>
        <taxon>Bacteria</taxon>
        <taxon>Pseudomonadati</taxon>
        <taxon>Pseudomonadota</taxon>
        <taxon>Alphaproteobacteria</taxon>
        <taxon>Acetobacterales</taxon>
        <taxon>Acetobacteraceae</taxon>
        <taxon>Endosaccharibacter</taxon>
    </lineage>
</organism>
<dbReference type="InterPro" id="IPR007168">
    <property type="entry name" value="Phageshock_PspC_N"/>
</dbReference>
<dbReference type="Proteomes" id="UP001524587">
    <property type="component" value="Unassembled WGS sequence"/>
</dbReference>
<evidence type="ECO:0000256" key="1">
    <source>
        <dbReference type="SAM" id="Phobius"/>
    </source>
</evidence>
<reference evidence="3 4" key="1">
    <citation type="submission" date="2022-06" db="EMBL/GenBank/DDBJ databases">
        <title>Endosaccharibacter gen. nov., sp. nov., endophytic bacteria isolated from sugarcane.</title>
        <authorList>
            <person name="Pitiwittayakul N."/>
            <person name="Yukphan P."/>
            <person name="Charoenyingcharoen P."/>
            <person name="Tanasupawat S."/>
        </authorList>
    </citation>
    <scope>NUCLEOTIDE SEQUENCE [LARGE SCALE GENOMIC DNA]</scope>
    <source>
        <strain evidence="3 4">KSS8</strain>
    </source>
</reference>
<protein>
    <submittedName>
        <fullName evidence="3">PspC domain-containing protein</fullName>
    </submittedName>
</protein>
<feature type="domain" description="Phage shock protein PspC N-terminal" evidence="2">
    <location>
        <begin position="9"/>
        <end position="60"/>
    </location>
</feature>
<feature type="transmembrane region" description="Helical" evidence="1">
    <location>
        <begin position="39"/>
        <end position="60"/>
    </location>
</feature>
<keyword evidence="1" id="KW-1133">Transmembrane helix</keyword>
<evidence type="ECO:0000313" key="4">
    <source>
        <dbReference type="Proteomes" id="UP001524587"/>
    </source>
</evidence>
<accession>A0ABT1W3E4</accession>
<name>A0ABT1W3E4_9PROT</name>
<dbReference type="EMBL" id="JAMSKV010000002">
    <property type="protein sequence ID" value="MCQ8277406.1"/>
    <property type="molecule type" value="Genomic_DNA"/>
</dbReference>
<comment type="caution">
    <text evidence="3">The sequence shown here is derived from an EMBL/GenBank/DDBJ whole genome shotgun (WGS) entry which is preliminary data.</text>
</comment>
<evidence type="ECO:0000259" key="2">
    <source>
        <dbReference type="Pfam" id="PF04024"/>
    </source>
</evidence>
<evidence type="ECO:0000313" key="3">
    <source>
        <dbReference type="EMBL" id="MCQ8277406.1"/>
    </source>
</evidence>
<gene>
    <name evidence="3" type="ORF">NFI95_02940</name>
</gene>
<dbReference type="RefSeq" id="WP_422862855.1">
    <property type="nucleotide sequence ID" value="NZ_JAMSKV010000002.1"/>
</dbReference>
<keyword evidence="4" id="KW-1185">Reference proteome</keyword>
<proteinExistence type="predicted"/>
<keyword evidence="1" id="KW-0812">Transmembrane</keyword>
<sequence length="139" mass="15130">MNGFGEPPRLWRHDDGAIFAGVCAGLAEDLDLPLPLVRLVALVFVVLPTGLAYLALGILLRRRPGAAAVFAERAFMARDSGPARSGPRAPAGASALPPRQEWALLQHRLLALEPRITRIEGVVTAEDFELQRDFRRMGP</sequence>
<dbReference type="Pfam" id="PF04024">
    <property type="entry name" value="PspC"/>
    <property type="match status" value="1"/>
</dbReference>
<keyword evidence="1" id="KW-0472">Membrane</keyword>